<dbReference type="EMBL" id="JAFBFC010000003">
    <property type="protein sequence ID" value="MBM7703291.1"/>
    <property type="molecule type" value="Genomic_DNA"/>
</dbReference>
<evidence type="ECO:0000313" key="1">
    <source>
        <dbReference type="EMBL" id="MBM7703291.1"/>
    </source>
</evidence>
<dbReference type="Proteomes" id="UP000809829">
    <property type="component" value="Unassembled WGS sequence"/>
</dbReference>
<comment type="caution">
    <text evidence="1">The sequence shown here is derived from an EMBL/GenBank/DDBJ whole genome shotgun (WGS) entry which is preliminary data.</text>
</comment>
<dbReference type="RefSeq" id="WP_338038899.1">
    <property type="nucleotide sequence ID" value="NZ_JAFBFC010000003.1"/>
</dbReference>
<reference evidence="1 2" key="1">
    <citation type="submission" date="2021-01" db="EMBL/GenBank/DDBJ databases">
        <title>Genomic Encyclopedia of Type Strains, Phase IV (KMG-IV): sequencing the most valuable type-strain genomes for metagenomic binning, comparative biology and taxonomic classification.</title>
        <authorList>
            <person name="Goeker M."/>
        </authorList>
    </citation>
    <scope>NUCLEOTIDE SEQUENCE [LARGE SCALE GENOMIC DNA]</scope>
    <source>
        <strain evidence="1 2">DSM 104297</strain>
    </source>
</reference>
<evidence type="ECO:0000313" key="2">
    <source>
        <dbReference type="Proteomes" id="UP000809829"/>
    </source>
</evidence>
<organism evidence="1 2">
    <name type="scientific">Priestia iocasae</name>
    <dbReference type="NCBI Taxonomy" id="2291674"/>
    <lineage>
        <taxon>Bacteria</taxon>
        <taxon>Bacillati</taxon>
        <taxon>Bacillota</taxon>
        <taxon>Bacilli</taxon>
        <taxon>Bacillales</taxon>
        <taxon>Bacillaceae</taxon>
        <taxon>Priestia</taxon>
    </lineage>
</organism>
<keyword evidence="2" id="KW-1185">Reference proteome</keyword>
<sequence length="119" mass="14448">MSLFHSTYTFLADKIQLYQWIEVILLIKLPSSVHTRYDRLVSKSKMAGKWCLIKRERNKMSRFHCCATCKHFKAVKLEKGMLYYCERLRYETKPNYQFTCWDPTEQVQRLIEKENIKKD</sequence>
<name>A0ABS2QX14_9BACI</name>
<gene>
    <name evidence="1" type="ORF">JOC83_002138</name>
</gene>
<accession>A0ABS2QX14</accession>
<protein>
    <submittedName>
        <fullName evidence="1">Uncharacterized protein</fullName>
    </submittedName>
</protein>
<proteinExistence type="predicted"/>